<sequence length="197" mass="22253">MGLQISKRCTKYATSDVISAFDESVRTYKPQRKVVLAIHDEIINAYEAPSPTPSTSDEAEFSRVESASVAAGPVKLKCFFKRPPSPGLRVLTPEQANHEMECNTVTCYVDAGLYCWLWVRYAEARVFFNQRDRRLVSIGRISNCNIVVNPGLRVHPRFGVQKLVEIHAKTQRGMSKCLNLVEEKFPGFEVRNVVFPS</sequence>
<dbReference type="Proteomes" id="UP000267029">
    <property type="component" value="Unassembled WGS sequence"/>
</dbReference>
<evidence type="ECO:0000313" key="2">
    <source>
        <dbReference type="Proteomes" id="UP000267029"/>
    </source>
</evidence>
<dbReference type="AlphaFoldDB" id="A0A0R3UP88"/>
<evidence type="ECO:0000313" key="1">
    <source>
        <dbReference type="EMBL" id="VDD83653.1"/>
    </source>
</evidence>
<dbReference type="WBParaSite" id="MCU_009499-RA">
    <property type="protein sequence ID" value="MCU_009499-RA"/>
    <property type="gene ID" value="MCU_009499"/>
</dbReference>
<organism evidence="1 2">
    <name type="scientific">Mesocestoides corti</name>
    <name type="common">Flatworm</name>
    <dbReference type="NCBI Taxonomy" id="53468"/>
    <lineage>
        <taxon>Eukaryota</taxon>
        <taxon>Metazoa</taxon>
        <taxon>Spiralia</taxon>
        <taxon>Lophotrochozoa</taxon>
        <taxon>Platyhelminthes</taxon>
        <taxon>Cestoda</taxon>
        <taxon>Eucestoda</taxon>
        <taxon>Cyclophyllidea</taxon>
        <taxon>Mesocestoididae</taxon>
        <taxon>Mesocestoides</taxon>
    </lineage>
</organism>
<name>A0A0R3UP88_MESCO</name>
<proteinExistence type="predicted"/>
<reference evidence="1 2" key="1">
    <citation type="submission" date="2018-10" db="EMBL/GenBank/DDBJ databases">
        <authorList>
            <consortium name="Pathogen Informatics"/>
        </authorList>
    </citation>
    <scope>NUCLEOTIDE SEQUENCE [LARGE SCALE GENOMIC DNA]</scope>
</reference>
<protein>
    <submittedName>
        <fullName evidence="3">POLAc domain-containing protein</fullName>
    </submittedName>
</protein>
<dbReference type="EMBL" id="UXSR01005795">
    <property type="protein sequence ID" value="VDD83653.1"/>
    <property type="molecule type" value="Genomic_DNA"/>
</dbReference>
<keyword evidence="2" id="KW-1185">Reference proteome</keyword>
<evidence type="ECO:0000313" key="3">
    <source>
        <dbReference type="WBParaSite" id="MCU_009499-RA"/>
    </source>
</evidence>
<dbReference type="OrthoDB" id="6253957at2759"/>
<gene>
    <name evidence="1" type="ORF">MCOS_LOCUS9656</name>
</gene>
<reference evidence="3" key="2">
    <citation type="submission" date="2019-11" db="UniProtKB">
        <authorList>
            <consortium name="WormBaseParasite"/>
        </authorList>
    </citation>
    <scope>IDENTIFICATION</scope>
</reference>
<accession>A0A0R3UP88</accession>